<dbReference type="AlphaFoldDB" id="A0A4Z0GKB0"/>
<name>A0A4Z0GKB0_9BACL</name>
<evidence type="ECO:0000313" key="2">
    <source>
        <dbReference type="Proteomes" id="UP000298347"/>
    </source>
</evidence>
<dbReference type="RefSeq" id="WP_135350012.1">
    <property type="nucleotide sequence ID" value="NZ_SRJD01000033.1"/>
</dbReference>
<organism evidence="1 2">
    <name type="scientific">Sporolactobacillus shoreae</name>
    <dbReference type="NCBI Taxonomy" id="1465501"/>
    <lineage>
        <taxon>Bacteria</taxon>
        <taxon>Bacillati</taxon>
        <taxon>Bacillota</taxon>
        <taxon>Bacilli</taxon>
        <taxon>Bacillales</taxon>
        <taxon>Sporolactobacillaceae</taxon>
        <taxon>Sporolactobacillus</taxon>
    </lineage>
</organism>
<proteinExistence type="predicted"/>
<evidence type="ECO:0000313" key="1">
    <source>
        <dbReference type="EMBL" id="TGA95986.1"/>
    </source>
</evidence>
<protein>
    <submittedName>
        <fullName evidence="1">Uncharacterized protein</fullName>
    </submittedName>
</protein>
<keyword evidence="2" id="KW-1185">Reference proteome</keyword>
<comment type="caution">
    <text evidence="1">The sequence shown here is derived from an EMBL/GenBank/DDBJ whole genome shotgun (WGS) entry which is preliminary data.</text>
</comment>
<sequence>MSPETKAALQKHFDAISNGINRGSNLQKIVASAKATELGELLLILFEDYPEIGEAIQKQMDDFTTESLLKMFLGDTNASINRI</sequence>
<accession>A0A4Z0GKB0</accession>
<reference evidence="1 2" key="1">
    <citation type="journal article" date="2015" name="Int. J. Syst. Evol. Microbiol.">
        <title>Sporolactobacillus shoreae sp. nov. and Sporolactobacillus spathodeae sp. nov., two spore-forming lactic acid bacteria isolated from tree barks in Thailand.</title>
        <authorList>
            <person name="Thamacharoensuk T."/>
            <person name="Kitahara M."/>
            <person name="Ohkuma M."/>
            <person name="Thongchul N."/>
            <person name="Tanasupawat S."/>
        </authorList>
    </citation>
    <scope>NUCLEOTIDE SEQUENCE [LARGE SCALE GENOMIC DNA]</scope>
    <source>
        <strain evidence="1 2">BK92</strain>
    </source>
</reference>
<dbReference type="Proteomes" id="UP000298347">
    <property type="component" value="Unassembled WGS sequence"/>
</dbReference>
<gene>
    <name evidence="1" type="ORF">E4665_17105</name>
</gene>
<dbReference type="EMBL" id="SRJD01000033">
    <property type="protein sequence ID" value="TGA95986.1"/>
    <property type="molecule type" value="Genomic_DNA"/>
</dbReference>